<evidence type="ECO:0000313" key="2">
    <source>
        <dbReference type="Proteomes" id="UP000286931"/>
    </source>
</evidence>
<dbReference type="PANTHER" id="PTHR10443:SF12">
    <property type="entry name" value="DIPEPTIDASE"/>
    <property type="match status" value="1"/>
</dbReference>
<dbReference type="EMBL" id="BIFH01000041">
    <property type="protein sequence ID" value="GCE00661.1"/>
    <property type="molecule type" value="Genomic_DNA"/>
</dbReference>
<dbReference type="GO" id="GO:0070573">
    <property type="term" value="F:metallodipeptidase activity"/>
    <property type="evidence" value="ECO:0007669"/>
    <property type="project" value="InterPro"/>
</dbReference>
<organism evidence="1 2">
    <name type="scientific">Embleya hyalina</name>
    <dbReference type="NCBI Taxonomy" id="516124"/>
    <lineage>
        <taxon>Bacteria</taxon>
        <taxon>Bacillati</taxon>
        <taxon>Actinomycetota</taxon>
        <taxon>Actinomycetes</taxon>
        <taxon>Kitasatosporales</taxon>
        <taxon>Streptomycetaceae</taxon>
        <taxon>Embleya</taxon>
    </lineage>
</organism>
<name>A0A401Z1J3_9ACTN</name>
<reference evidence="1 2" key="1">
    <citation type="submission" date="2018-12" db="EMBL/GenBank/DDBJ databases">
        <title>Draft genome sequence of Embleya hyalina NBRC 13850T.</title>
        <authorList>
            <person name="Komaki H."/>
            <person name="Hosoyama A."/>
            <person name="Kimura A."/>
            <person name="Ichikawa N."/>
            <person name="Tamura T."/>
        </authorList>
    </citation>
    <scope>NUCLEOTIDE SEQUENCE [LARGE SCALE GENOMIC DNA]</scope>
    <source>
        <strain evidence="1 2">NBRC 13850</strain>
    </source>
</reference>
<accession>A0A401Z1J3</accession>
<dbReference type="RefSeq" id="WP_126642363.1">
    <property type="nucleotide sequence ID" value="NZ_BIFH01000041.1"/>
</dbReference>
<dbReference type="Proteomes" id="UP000286931">
    <property type="component" value="Unassembled WGS sequence"/>
</dbReference>
<dbReference type="Gene3D" id="3.20.20.140">
    <property type="entry name" value="Metal-dependent hydrolases"/>
    <property type="match status" value="1"/>
</dbReference>
<dbReference type="SUPFAM" id="SSF51556">
    <property type="entry name" value="Metallo-dependent hydrolases"/>
    <property type="match status" value="1"/>
</dbReference>
<dbReference type="PROSITE" id="PS51365">
    <property type="entry name" value="RENAL_DIPEPTIDASE_2"/>
    <property type="match status" value="1"/>
</dbReference>
<dbReference type="PANTHER" id="PTHR10443">
    <property type="entry name" value="MICROSOMAL DIPEPTIDASE"/>
    <property type="match status" value="1"/>
</dbReference>
<sequence length="352" mass="37364">MTAVPSYANPTSLAAFGLSRVVDGHNDLAWASRLARSHSVDGLDREGHGLHTDLPKLRAGGVGGQFWSVYAPSDLAPAEAVQYTLEQIDFVHRFVARYPQDLVAARTGHDVRAAWSTGRIACLLGAEGGNSIGGSLGVLRVLASLGLRYLTLTHNVNVDWADSATDVVNHGGLSEFGRDVVREMNRLGVLVDLAHVSTGTMRDAIAISDDPVVFSHSSCATLCPHPRNVPDDVLASLAANGGVLMIAFVPMFLSSDYRDWFDSGKVGPKPVVTVADVADHVEHARESAGIAHIGLGSDYDGFEDFPVSMGDVSGFAPLIDCLADRGWSASELAMLMGGNILRVLDDVVPAQR</sequence>
<evidence type="ECO:0000313" key="1">
    <source>
        <dbReference type="EMBL" id="GCE00661.1"/>
    </source>
</evidence>
<dbReference type="CDD" id="cd01301">
    <property type="entry name" value="rDP_like"/>
    <property type="match status" value="1"/>
</dbReference>
<gene>
    <name evidence="1" type="ORF">EHYA_08387</name>
</gene>
<protein>
    <submittedName>
        <fullName evidence="1">Dipeptidase</fullName>
    </submittedName>
</protein>
<dbReference type="InterPro" id="IPR032466">
    <property type="entry name" value="Metal_Hydrolase"/>
</dbReference>
<keyword evidence="2" id="KW-1185">Reference proteome</keyword>
<dbReference type="AlphaFoldDB" id="A0A401Z1J3"/>
<comment type="caution">
    <text evidence="1">The sequence shown here is derived from an EMBL/GenBank/DDBJ whole genome shotgun (WGS) entry which is preliminary data.</text>
</comment>
<dbReference type="OrthoDB" id="9804920at2"/>
<dbReference type="Pfam" id="PF01244">
    <property type="entry name" value="Peptidase_M19"/>
    <property type="match status" value="1"/>
</dbReference>
<dbReference type="GO" id="GO:0006508">
    <property type="term" value="P:proteolysis"/>
    <property type="evidence" value="ECO:0007669"/>
    <property type="project" value="InterPro"/>
</dbReference>
<proteinExistence type="predicted"/>
<dbReference type="InterPro" id="IPR008257">
    <property type="entry name" value="Pept_M19"/>
</dbReference>